<evidence type="ECO:0000313" key="2">
    <source>
        <dbReference type="Proteomes" id="UP000548632"/>
    </source>
</evidence>
<dbReference type="SUPFAM" id="SSF143880">
    <property type="entry name" value="NE0471 N-terminal domain-like"/>
    <property type="match status" value="1"/>
</dbReference>
<gene>
    <name evidence="1" type="ORF">HUK38_02215</name>
</gene>
<evidence type="ECO:0000313" key="1">
    <source>
        <dbReference type="EMBL" id="MBB1125044.1"/>
    </source>
</evidence>
<dbReference type="AlphaFoldDB" id="A0A839H6V0"/>
<dbReference type="InterPro" id="IPR018841">
    <property type="entry name" value="DUF2442"/>
</dbReference>
<comment type="caution">
    <text evidence="1">The sequence shown here is derived from an EMBL/GenBank/DDBJ whole genome shotgun (WGS) entry which is preliminary data.</text>
</comment>
<organism evidence="1 2">
    <name type="scientific">Thiospirillum jenense</name>
    <dbReference type="NCBI Taxonomy" id="1653858"/>
    <lineage>
        <taxon>Bacteria</taxon>
        <taxon>Pseudomonadati</taxon>
        <taxon>Pseudomonadota</taxon>
        <taxon>Gammaproteobacteria</taxon>
        <taxon>Chromatiales</taxon>
        <taxon>Chromatiaceae</taxon>
        <taxon>Thiospirillum</taxon>
    </lineage>
</organism>
<accession>A0A839H6V0</accession>
<reference evidence="1 2" key="1">
    <citation type="journal article" date="2020" name="Arch. Microbiol.">
        <title>The genome sequence of the giant phototrophic gammaproteobacterium Thiospirillum jenense gives insight into its physiological properties and phylogenetic relationships.</title>
        <authorList>
            <person name="Imhoff J.F."/>
            <person name="Meyer T.E."/>
            <person name="Kyndt J.A."/>
        </authorList>
    </citation>
    <scope>NUCLEOTIDE SEQUENCE [LARGE SCALE GENOMIC DNA]</scope>
    <source>
        <strain evidence="1 2">DSM 216</strain>
    </source>
</reference>
<keyword evidence="2" id="KW-1185">Reference proteome</keyword>
<sequence length="104" mass="11675">MIMLLDVIHVTAKADFSLLLEFENGERRYFEMAPYMDQKPWVRLKSSHAFLGAYVENGTVTWPGNIDIDPETLYECSLPEQSFLTVCPDIAASVGLCAMRGIGE</sequence>
<dbReference type="Proteomes" id="UP000548632">
    <property type="component" value="Unassembled WGS sequence"/>
</dbReference>
<dbReference type="Gene3D" id="3.30.2020.10">
    <property type="entry name" value="NE0471-like N-terminal domain"/>
    <property type="match status" value="1"/>
</dbReference>
<dbReference type="Pfam" id="PF10387">
    <property type="entry name" value="DUF2442"/>
    <property type="match status" value="1"/>
</dbReference>
<name>A0A839H6V0_9GAMM</name>
<protein>
    <submittedName>
        <fullName evidence="1">DUF2442 domain-containing protein</fullName>
    </submittedName>
</protein>
<proteinExistence type="predicted"/>
<dbReference type="EMBL" id="JABVCQ010000003">
    <property type="protein sequence ID" value="MBB1125044.1"/>
    <property type="molecule type" value="Genomic_DNA"/>
</dbReference>
<dbReference type="InterPro" id="IPR036782">
    <property type="entry name" value="NE0471-like_N"/>
</dbReference>